<reference evidence="2" key="1">
    <citation type="submission" date="2022-06" db="EMBL/GenBank/DDBJ databases">
        <title>Sphingomonas sp. nov. isolated from rhizosphere soil of tomato.</title>
        <authorList>
            <person name="Dong H."/>
            <person name="Gao R."/>
        </authorList>
    </citation>
    <scope>NUCLEOTIDE SEQUENCE</scope>
    <source>
        <strain evidence="2">MMSM24</strain>
    </source>
</reference>
<evidence type="ECO:0000313" key="2">
    <source>
        <dbReference type="EMBL" id="MCW6537711.1"/>
    </source>
</evidence>
<proteinExistence type="predicted"/>
<feature type="chain" id="PRO_5041201892" description="DUF2946 domain-containing protein" evidence="1">
    <location>
        <begin position="23"/>
        <end position="110"/>
    </location>
</feature>
<gene>
    <name evidence="2" type="ORF">NEE01_23295</name>
</gene>
<keyword evidence="3" id="KW-1185">Reference proteome</keyword>
<dbReference type="RefSeq" id="WP_265271893.1">
    <property type="nucleotide sequence ID" value="NZ_JANFAV010000030.1"/>
</dbReference>
<dbReference type="AlphaFoldDB" id="A0AA42CWD8"/>
<evidence type="ECO:0008006" key="4">
    <source>
        <dbReference type="Google" id="ProtNLM"/>
    </source>
</evidence>
<dbReference type="EMBL" id="JANFAV010000030">
    <property type="protein sequence ID" value="MCW6537711.1"/>
    <property type="molecule type" value="Genomic_DNA"/>
</dbReference>
<comment type="caution">
    <text evidence="2">The sequence shown here is derived from an EMBL/GenBank/DDBJ whole genome shotgun (WGS) entry which is preliminary data.</text>
</comment>
<keyword evidence="1" id="KW-0732">Signal</keyword>
<feature type="signal peptide" evidence="1">
    <location>
        <begin position="1"/>
        <end position="22"/>
    </location>
</feature>
<accession>A0AA42CWD8</accession>
<protein>
    <recommendedName>
        <fullName evidence="4">DUF2946 domain-containing protein</fullName>
    </recommendedName>
</protein>
<organism evidence="2 3">
    <name type="scientific">Sphingomonas lycopersici</name>
    <dbReference type="NCBI Taxonomy" id="2951807"/>
    <lineage>
        <taxon>Bacteria</taxon>
        <taxon>Pseudomonadati</taxon>
        <taxon>Pseudomonadota</taxon>
        <taxon>Alphaproteobacteria</taxon>
        <taxon>Sphingomonadales</taxon>
        <taxon>Sphingomonadaceae</taxon>
        <taxon>Sphingomonas</taxon>
    </lineage>
</organism>
<sequence>MTRLFSALPVAFAMLCAPVTMGLGGGAMAHPAMVAADVNCPGMSHSAPTQQKAVFDDNCAAACAAVVGLPAAVESETFLANPRLFAAAPAALTGISPEATAPPPRPAPAI</sequence>
<evidence type="ECO:0000256" key="1">
    <source>
        <dbReference type="SAM" id="SignalP"/>
    </source>
</evidence>
<evidence type="ECO:0000313" key="3">
    <source>
        <dbReference type="Proteomes" id="UP001165565"/>
    </source>
</evidence>
<dbReference type="Proteomes" id="UP001165565">
    <property type="component" value="Unassembled WGS sequence"/>
</dbReference>
<name>A0AA42CWD8_9SPHN</name>